<dbReference type="Proteomes" id="UP000783686">
    <property type="component" value="Unassembled WGS sequence"/>
</dbReference>
<organism evidence="1 2">
    <name type="scientific">Bursaphelenchus okinawaensis</name>
    <dbReference type="NCBI Taxonomy" id="465554"/>
    <lineage>
        <taxon>Eukaryota</taxon>
        <taxon>Metazoa</taxon>
        <taxon>Ecdysozoa</taxon>
        <taxon>Nematoda</taxon>
        <taxon>Chromadorea</taxon>
        <taxon>Rhabditida</taxon>
        <taxon>Tylenchina</taxon>
        <taxon>Tylenchomorpha</taxon>
        <taxon>Aphelenchoidea</taxon>
        <taxon>Aphelenchoididae</taxon>
        <taxon>Bursaphelenchus</taxon>
    </lineage>
</organism>
<accession>A0A811JW39</accession>
<reference evidence="1" key="1">
    <citation type="submission" date="2020-09" db="EMBL/GenBank/DDBJ databases">
        <authorList>
            <person name="Kikuchi T."/>
        </authorList>
    </citation>
    <scope>NUCLEOTIDE SEQUENCE</scope>
    <source>
        <strain evidence="1">SH1</strain>
    </source>
</reference>
<sequence>MSSLIAGLSKMVTAGTPTKSSKRSDSHLETAFSGVLNSDQTPNSVEDGFSEEFTCQSLPVERVVVRRPQATATTVRNRLRIAKGTQTRQSEVKVGPDMTQVPSEKHREYIYRTLKDEVISEYNTKIRFYHFDNAMLNDFSPERKEHYKMALAKRQKWYNEAKKQAK</sequence>
<gene>
    <name evidence="1" type="ORF">BOKJ2_LOCUS2126</name>
</gene>
<proteinExistence type="predicted"/>
<comment type="caution">
    <text evidence="1">The sequence shown here is derived from an EMBL/GenBank/DDBJ whole genome shotgun (WGS) entry which is preliminary data.</text>
</comment>
<evidence type="ECO:0000313" key="2">
    <source>
        <dbReference type="Proteomes" id="UP000614601"/>
    </source>
</evidence>
<protein>
    <submittedName>
        <fullName evidence="1">Uncharacterized protein</fullName>
    </submittedName>
</protein>
<dbReference type="Proteomes" id="UP000614601">
    <property type="component" value="Unassembled WGS sequence"/>
</dbReference>
<dbReference type="EMBL" id="CAJFCW020000001">
    <property type="protein sequence ID" value="CAG9085655.1"/>
    <property type="molecule type" value="Genomic_DNA"/>
</dbReference>
<dbReference type="AlphaFoldDB" id="A0A811JW39"/>
<evidence type="ECO:0000313" key="1">
    <source>
        <dbReference type="EMBL" id="CAD5207442.1"/>
    </source>
</evidence>
<dbReference type="EMBL" id="CAJFDH010000001">
    <property type="protein sequence ID" value="CAD5207442.1"/>
    <property type="molecule type" value="Genomic_DNA"/>
</dbReference>
<keyword evidence="2" id="KW-1185">Reference proteome</keyword>
<dbReference type="OrthoDB" id="10513396at2759"/>
<name>A0A811JW39_9BILA</name>